<dbReference type="SUPFAM" id="SSF53448">
    <property type="entry name" value="Nucleotide-diphospho-sugar transferases"/>
    <property type="match status" value="1"/>
</dbReference>
<evidence type="ECO:0000256" key="5">
    <source>
        <dbReference type="ARBA" id="ARBA00023136"/>
    </source>
</evidence>
<dbReference type="PANTHER" id="PTHR43646:SF2">
    <property type="entry name" value="GLYCOSYLTRANSFERASE 2-LIKE DOMAIN-CONTAINING PROTEIN"/>
    <property type="match status" value="1"/>
</dbReference>
<dbReference type="EMBL" id="JAKZEU010000002">
    <property type="protein sequence ID" value="MCQ0969706.1"/>
    <property type="molecule type" value="Genomic_DNA"/>
</dbReference>
<sequence>MAHPSPAGTSILTVIIPASNEEAYIGDCLRALLEQDTDLSPVHVIVAANGCSDRTAARAKVFQADFASRGWLLQVLDIAEGGKVNALNRSEEAADPSAPRVYLDADVLCDPALIGQLAAALSTDEPCYATGTLVVRPPASFVTRRYAAIWTRLPFVTGGAVGAGLFAVNAAGRARWAAFPDIISDDTFVRLNFAPSERIEVPARYHWPMVEGGRRLIRVRRRQDAGVAQIESLYPHLMANEGKSRVGAGLLSRLALSDPVGLAIYVGIGSATRLRQQDATWSRGR</sequence>
<dbReference type="EC" id="2.4.-.-" evidence="7"/>
<dbReference type="Pfam" id="PF00535">
    <property type="entry name" value="Glycos_transf_2"/>
    <property type="match status" value="1"/>
</dbReference>
<evidence type="ECO:0000256" key="3">
    <source>
        <dbReference type="ARBA" id="ARBA00022676"/>
    </source>
</evidence>
<evidence type="ECO:0000256" key="2">
    <source>
        <dbReference type="ARBA" id="ARBA00022475"/>
    </source>
</evidence>
<gene>
    <name evidence="7" type="ORF">MLD63_04600</name>
</gene>
<keyword evidence="2" id="KW-1003">Cell membrane</keyword>
<comment type="subcellular location">
    <subcellularLocation>
        <location evidence="1">Cell membrane</location>
    </subcellularLocation>
</comment>
<dbReference type="PANTHER" id="PTHR43646">
    <property type="entry name" value="GLYCOSYLTRANSFERASE"/>
    <property type="match status" value="1"/>
</dbReference>
<organism evidence="7 8">
    <name type="scientific">Paracoccus albicereus</name>
    <dbReference type="NCBI Taxonomy" id="2922394"/>
    <lineage>
        <taxon>Bacteria</taxon>
        <taxon>Pseudomonadati</taxon>
        <taxon>Pseudomonadota</taxon>
        <taxon>Alphaproteobacteria</taxon>
        <taxon>Rhodobacterales</taxon>
        <taxon>Paracoccaceae</taxon>
        <taxon>Paracoccus</taxon>
    </lineage>
</organism>
<dbReference type="Proteomes" id="UP001203945">
    <property type="component" value="Unassembled WGS sequence"/>
</dbReference>
<evidence type="ECO:0000256" key="1">
    <source>
        <dbReference type="ARBA" id="ARBA00004236"/>
    </source>
</evidence>
<dbReference type="GO" id="GO:0016757">
    <property type="term" value="F:glycosyltransferase activity"/>
    <property type="evidence" value="ECO:0007669"/>
    <property type="project" value="UniProtKB-KW"/>
</dbReference>
<dbReference type="InterPro" id="IPR029044">
    <property type="entry name" value="Nucleotide-diphossugar_trans"/>
</dbReference>
<dbReference type="InterPro" id="IPR001173">
    <property type="entry name" value="Glyco_trans_2-like"/>
</dbReference>
<evidence type="ECO:0000259" key="6">
    <source>
        <dbReference type="Pfam" id="PF00535"/>
    </source>
</evidence>
<keyword evidence="3 7" id="KW-0328">Glycosyltransferase</keyword>
<evidence type="ECO:0000313" key="7">
    <source>
        <dbReference type="EMBL" id="MCQ0969706.1"/>
    </source>
</evidence>
<feature type="domain" description="Glycosyltransferase 2-like" evidence="6">
    <location>
        <begin position="13"/>
        <end position="155"/>
    </location>
</feature>
<proteinExistence type="predicted"/>
<dbReference type="RefSeq" id="WP_255328723.1">
    <property type="nucleotide sequence ID" value="NZ_JAKZEU010000002.1"/>
</dbReference>
<keyword evidence="5" id="KW-0472">Membrane</keyword>
<accession>A0ABT1MS48</accession>
<keyword evidence="8" id="KW-1185">Reference proteome</keyword>
<reference evidence="7 8" key="1">
    <citation type="submission" date="2022-03" db="EMBL/GenBank/DDBJ databases">
        <authorList>
            <person name="He Y."/>
        </authorList>
    </citation>
    <scope>NUCLEOTIDE SEQUENCE [LARGE SCALE GENOMIC DNA]</scope>
    <source>
        <strain evidence="7 8">TK19116</strain>
    </source>
</reference>
<protein>
    <submittedName>
        <fullName evidence="7">Glycosyltransferase</fullName>
        <ecNumber evidence="7">2.4.-.-</ecNumber>
    </submittedName>
</protein>
<comment type="caution">
    <text evidence="7">The sequence shown here is derived from an EMBL/GenBank/DDBJ whole genome shotgun (WGS) entry which is preliminary data.</text>
</comment>
<evidence type="ECO:0000313" key="8">
    <source>
        <dbReference type="Proteomes" id="UP001203945"/>
    </source>
</evidence>
<keyword evidence="4 7" id="KW-0808">Transferase</keyword>
<dbReference type="Gene3D" id="3.90.550.10">
    <property type="entry name" value="Spore Coat Polysaccharide Biosynthesis Protein SpsA, Chain A"/>
    <property type="match status" value="1"/>
</dbReference>
<name>A0ABT1MS48_9RHOB</name>
<evidence type="ECO:0000256" key="4">
    <source>
        <dbReference type="ARBA" id="ARBA00022679"/>
    </source>
</evidence>